<organism evidence="8 9">
    <name type="scientific">Cryptosporidium andersoni</name>
    <dbReference type="NCBI Taxonomy" id="117008"/>
    <lineage>
        <taxon>Eukaryota</taxon>
        <taxon>Sar</taxon>
        <taxon>Alveolata</taxon>
        <taxon>Apicomplexa</taxon>
        <taxon>Conoidasida</taxon>
        <taxon>Coccidia</taxon>
        <taxon>Eucoccidiorida</taxon>
        <taxon>Eimeriorina</taxon>
        <taxon>Cryptosporidiidae</taxon>
        <taxon>Cryptosporidium</taxon>
    </lineage>
</organism>
<keyword evidence="4" id="KW-0862">Zinc</keyword>
<dbReference type="RefSeq" id="XP_067067270.1">
    <property type="nucleotide sequence ID" value="XM_067210744.1"/>
</dbReference>
<evidence type="ECO:0000256" key="3">
    <source>
        <dbReference type="ARBA" id="ARBA00022801"/>
    </source>
</evidence>
<dbReference type="InterPro" id="IPR052583">
    <property type="entry name" value="ATP-helicase/E3_Ub-Ligase"/>
</dbReference>
<dbReference type="InterPro" id="IPR038718">
    <property type="entry name" value="SNF2-like_sf"/>
</dbReference>
<dbReference type="InterPro" id="IPR027417">
    <property type="entry name" value="P-loop_NTPase"/>
</dbReference>
<dbReference type="Pfam" id="PF00271">
    <property type="entry name" value="Helicase_C"/>
    <property type="match status" value="1"/>
</dbReference>
<keyword evidence="3" id="KW-0378">Hydrolase</keyword>
<dbReference type="InterPro" id="IPR049730">
    <property type="entry name" value="SNF2/RAD54-like_C"/>
</dbReference>
<gene>
    <name evidence="8" type="ORF">cand_005020</name>
</gene>
<dbReference type="SMART" id="SM00487">
    <property type="entry name" value="DEXDc"/>
    <property type="match status" value="1"/>
</dbReference>
<dbReference type="Pfam" id="PF00176">
    <property type="entry name" value="SNF2-rel_dom"/>
    <property type="match status" value="1"/>
</dbReference>
<evidence type="ECO:0000259" key="7">
    <source>
        <dbReference type="PROSITE" id="PS51194"/>
    </source>
</evidence>
<evidence type="ECO:0000313" key="9">
    <source>
        <dbReference type="Proteomes" id="UP000186804"/>
    </source>
</evidence>
<dbReference type="Pfam" id="PF13920">
    <property type="entry name" value="zf-C3HC4_3"/>
    <property type="match status" value="1"/>
</dbReference>
<dbReference type="Gene3D" id="3.30.40.10">
    <property type="entry name" value="Zinc/RING finger domain, C3HC4 (zinc finger)"/>
    <property type="match status" value="1"/>
</dbReference>
<dbReference type="InterPro" id="IPR001841">
    <property type="entry name" value="Znf_RING"/>
</dbReference>
<dbReference type="PROSITE" id="PS50089">
    <property type="entry name" value="ZF_RING_2"/>
    <property type="match status" value="1"/>
</dbReference>
<keyword evidence="8" id="KW-0547">Nucleotide-binding</keyword>
<name>A0A1J4MLS3_9CRYT</name>
<evidence type="ECO:0000256" key="5">
    <source>
        <dbReference type="PROSITE-ProRule" id="PRU00175"/>
    </source>
</evidence>
<dbReference type="SUPFAM" id="SSF52540">
    <property type="entry name" value="P-loop containing nucleoside triphosphate hydrolases"/>
    <property type="match status" value="2"/>
</dbReference>
<dbReference type="PANTHER" id="PTHR45865:SF1">
    <property type="entry name" value="E3 UBIQUITIN-PROTEIN LIGASE SHPRH"/>
    <property type="match status" value="1"/>
</dbReference>
<evidence type="ECO:0000259" key="6">
    <source>
        <dbReference type="PROSITE" id="PS50089"/>
    </source>
</evidence>
<keyword evidence="2 5" id="KW-0863">Zinc-finger</keyword>
<dbReference type="EMBL" id="LRBS01000096">
    <property type="protein sequence ID" value="OII74403.1"/>
    <property type="molecule type" value="Genomic_DNA"/>
</dbReference>
<comment type="caution">
    <text evidence="8">The sequence shown here is derived from an EMBL/GenBank/DDBJ whole genome shotgun (WGS) entry which is preliminary data.</text>
</comment>
<dbReference type="PANTHER" id="PTHR45865">
    <property type="entry name" value="E3 UBIQUITIN-PROTEIN LIGASE SHPRH FAMILY MEMBER"/>
    <property type="match status" value="1"/>
</dbReference>
<evidence type="ECO:0000256" key="4">
    <source>
        <dbReference type="ARBA" id="ARBA00022833"/>
    </source>
</evidence>
<dbReference type="InterPro" id="IPR017907">
    <property type="entry name" value="Znf_RING_CS"/>
</dbReference>
<dbReference type="GeneID" id="92364687"/>
<dbReference type="SMART" id="SM00490">
    <property type="entry name" value="HELICc"/>
    <property type="match status" value="1"/>
</dbReference>
<dbReference type="Pfam" id="PF21325">
    <property type="entry name" value="SHPRH_helical-1st"/>
    <property type="match status" value="1"/>
</dbReference>
<keyword evidence="9" id="KW-1185">Reference proteome</keyword>
<keyword evidence="8" id="KW-0347">Helicase</keyword>
<evidence type="ECO:0000256" key="2">
    <source>
        <dbReference type="ARBA" id="ARBA00022771"/>
    </source>
</evidence>
<dbReference type="InterPro" id="IPR014001">
    <property type="entry name" value="Helicase_ATP-bd"/>
</dbReference>
<dbReference type="GO" id="GO:0005524">
    <property type="term" value="F:ATP binding"/>
    <property type="evidence" value="ECO:0007669"/>
    <property type="project" value="InterPro"/>
</dbReference>
<feature type="domain" description="Helicase C-terminal" evidence="7">
    <location>
        <begin position="1529"/>
        <end position="1677"/>
    </location>
</feature>
<dbReference type="InterPro" id="IPR048686">
    <property type="entry name" value="SHPRH_helical_1st"/>
</dbReference>
<dbReference type="SUPFAM" id="SSF57903">
    <property type="entry name" value="FYVE/PHD zinc finger"/>
    <property type="match status" value="1"/>
</dbReference>
<dbReference type="PROSITE" id="PS00518">
    <property type="entry name" value="ZF_RING_1"/>
    <property type="match status" value="1"/>
</dbReference>
<dbReference type="InterPro" id="IPR011011">
    <property type="entry name" value="Znf_FYVE_PHD"/>
</dbReference>
<dbReference type="OrthoDB" id="423559at2759"/>
<dbReference type="Proteomes" id="UP000186804">
    <property type="component" value="Unassembled WGS sequence"/>
</dbReference>
<dbReference type="InterPro" id="IPR001650">
    <property type="entry name" value="Helicase_C-like"/>
</dbReference>
<dbReference type="GO" id="GO:0016787">
    <property type="term" value="F:hydrolase activity"/>
    <property type="evidence" value="ECO:0007669"/>
    <property type="project" value="UniProtKB-KW"/>
</dbReference>
<dbReference type="Gene3D" id="3.40.50.10810">
    <property type="entry name" value="Tandem AAA-ATPase domain"/>
    <property type="match status" value="1"/>
</dbReference>
<dbReference type="InterPro" id="IPR013083">
    <property type="entry name" value="Znf_RING/FYVE/PHD"/>
</dbReference>
<keyword evidence="1" id="KW-0479">Metal-binding</keyword>
<accession>A0A1J4MLS3</accession>
<protein>
    <submittedName>
        <fullName evidence="8">Helicase conserved C-terminal domain-containing protein</fullName>
    </submittedName>
</protein>
<dbReference type="GO" id="GO:0008270">
    <property type="term" value="F:zinc ion binding"/>
    <property type="evidence" value="ECO:0007669"/>
    <property type="project" value="UniProtKB-KW"/>
</dbReference>
<dbReference type="SMART" id="SM00184">
    <property type="entry name" value="RING"/>
    <property type="match status" value="1"/>
</dbReference>
<dbReference type="GO" id="GO:0004386">
    <property type="term" value="F:helicase activity"/>
    <property type="evidence" value="ECO:0007669"/>
    <property type="project" value="UniProtKB-KW"/>
</dbReference>
<dbReference type="Gene3D" id="3.40.50.300">
    <property type="entry name" value="P-loop containing nucleotide triphosphate hydrolases"/>
    <property type="match status" value="1"/>
</dbReference>
<reference evidence="8 9" key="1">
    <citation type="submission" date="2016-10" db="EMBL/GenBank/DDBJ databases">
        <title>Reductive evolution of mitochondrial metabolism and differential evolution of invasion-related proteins in Cryptosporidium.</title>
        <authorList>
            <person name="Liu S."/>
            <person name="Roellig D.M."/>
            <person name="Guo Y."/>
            <person name="Li N."/>
            <person name="Frace M.A."/>
            <person name="Tang K."/>
            <person name="Zhang L."/>
            <person name="Feng Y."/>
            <person name="Xiao L."/>
        </authorList>
    </citation>
    <scope>NUCLEOTIDE SEQUENCE [LARGE SCALE GENOMIC DNA]</scope>
    <source>
        <strain evidence="8">30847</strain>
    </source>
</reference>
<evidence type="ECO:0000256" key="1">
    <source>
        <dbReference type="ARBA" id="ARBA00022723"/>
    </source>
</evidence>
<evidence type="ECO:0000313" key="8">
    <source>
        <dbReference type="EMBL" id="OII74403.1"/>
    </source>
</evidence>
<keyword evidence="8" id="KW-0067">ATP-binding</keyword>
<dbReference type="PROSITE" id="PS51194">
    <property type="entry name" value="HELICASE_CTER"/>
    <property type="match status" value="1"/>
</dbReference>
<proteinExistence type="predicted"/>
<feature type="domain" description="RING-type" evidence="6">
    <location>
        <begin position="1416"/>
        <end position="1459"/>
    </location>
</feature>
<dbReference type="VEuPathDB" id="CryptoDB:cand_005020"/>
<dbReference type="CDD" id="cd18793">
    <property type="entry name" value="SF2_C_SNF"/>
    <property type="match status" value="1"/>
</dbReference>
<sequence length="1687" mass="195541">MVRKKAIAKKYKIENTVDNTENKITDSKKKVKYIIHKHILVNIEDLLCLIKVWNRVRLIWDKQDQDTEDLLHDFRINKKSLKVEYAESNLSSSRAFITLSNFVLESKNCRTVNCDKINMIAYGNILHSSLYPHSPPIQVRKALILLQQSGLLSFTATIESIKRSRENSLCKELIYSGDITEMNSSLSNTNTSYIFVNIRIFLHVLCLDNKYIMRIPGSRKALKTILAWIDPDKFKIPIVTTKQMDKAIKLEPNDIYSRLIQVDIINKVFVGDWKQPENLMTKPRTYQKDAIYFAARVEQGICMKFDYEPYWYLVKLPDAYEPLCSRKKLFGNIITGDICIDIPPGGGNYIVRGGFICDEMGLGKSLEIIGLILLNRRIESKDIYTKFELSNTSSKVILNRQKNFDTSLFNLANEISLNNEGNLIVECPCGTLNNSLRIKACNVCHTYVHEICCTSGIAPINQLLNNDEFMCPICDNLKAKSISAKTTLIIAPGSIIDQWEDEILKHTYAGSLSVAKYQGVRTIQMYLKKLASKSELFNSTIKGKKVIQDNLSKSKPWEFIKTRYDLATFDIVLVSYETLREDIHHAIDEEQFNNRKSLRYKKAYPIFPSLLTNIEWWRIVLDEAQMAEGYSLASKMTSRLYCIHKWCVTGTPIVRSISNDLSGLLTTLSSVGLPFVGESMFKKFLDYLNLAWDEVHTNNGNFPKICDQRLETKSEDLEANININCTEQKYYSITSENLNTEEIENNLNINELGIFPQKGVIIQVLELLDKLIGPLFLRRLMKNVETDLSIPKPFYGNTILALSCIEKFFYLKQYETARKVVETILSKTNETKVYDYLFNRNSKEVDIILMLRLACIHPQLGSMGLRNTNHKIKYKKHFKDIHIEGNTLNSSFSNGINIMTMEQVLDRLLNKCRIEIEDSVRKYVMNTLGLAGICIIENNLDEALNYYVQVLNIRNDDRVDIPQQIHTLWNLHETLTRVVNSEGEIKIQGNIFDSKKLLDECNELEKRYINRFNEDYLEKREVFYKSIEKSNSFKNGNSIENWWCIFNSLKSREDEENLLYRVRDCIYEYRSSKDSDTKYQLPFFRSINGLITLLTSRTRTLEDSRENLHNNIKDLEFDECKPSDDLLAKVSSCIICFRKNIDENTLSDFKKEGFYKKINDISNKNIICPFCTLQKYFEVYENCIYTIKRKVESRSTSHTIDHEIIDESGFFVTNLISDTTYLRDSETIYVLKILQKELKRYFRMNDILKIQELCNSHIKYLETLKLELTNTKAYISSKRQLVNSYLELFDCKQRIKILDTKSKYSNHINIIHPNEIPLLKRQFESERNLIINFRKLLKSQQRFLLALRQKQSRYSNQHENLSEENIYKLNNINNKSDHIQDSSENKTKLNDYEAKNLESKDIILSMNPNSIEFDICPICLGNIDSQSQVLLPCAHPLCIDCYKIIKKNTKVKRKCPTCRTKFSDVNVVLIIPDDTQSSNPSNTLQQDSYSYIDTNFDNFHQIHSIKLIGTFGTKIEAIVKHVKWILKGEYCDGFIRINEDDKIILFSDFMEALDLLCAALSINNVSFKKYNGGKNDYHILRDFIKFPNNRVLICNTLNVGKGVTMSVANHIIFVDPLLHEADELQAIGRIVRMGQVKTPHIWRFIIKDSIEQVLIGCNKKSLEANISEIHLQSTSAKIIKYLLNVDY</sequence>
<dbReference type="InterPro" id="IPR000330">
    <property type="entry name" value="SNF2_N"/>
</dbReference>
<dbReference type="SUPFAM" id="SSF57850">
    <property type="entry name" value="RING/U-box"/>
    <property type="match status" value="1"/>
</dbReference>